<dbReference type="PROSITE" id="PS50076">
    <property type="entry name" value="DNAJ_2"/>
    <property type="match status" value="1"/>
</dbReference>
<organism evidence="4 5">
    <name type="scientific">Podospora fimiseda</name>
    <dbReference type="NCBI Taxonomy" id="252190"/>
    <lineage>
        <taxon>Eukaryota</taxon>
        <taxon>Fungi</taxon>
        <taxon>Dikarya</taxon>
        <taxon>Ascomycota</taxon>
        <taxon>Pezizomycotina</taxon>
        <taxon>Sordariomycetes</taxon>
        <taxon>Sordariomycetidae</taxon>
        <taxon>Sordariales</taxon>
        <taxon>Podosporaceae</taxon>
        <taxon>Podospora</taxon>
    </lineage>
</organism>
<dbReference type="SMART" id="SM00271">
    <property type="entry name" value="DnaJ"/>
    <property type="match status" value="1"/>
</dbReference>
<keyword evidence="2" id="KW-0472">Membrane</keyword>
<protein>
    <submittedName>
        <fullName evidence="4">DnaJ domain-containing protein</fullName>
    </submittedName>
</protein>
<keyword evidence="2" id="KW-0812">Transmembrane</keyword>
<dbReference type="Pfam" id="PF00226">
    <property type="entry name" value="DnaJ"/>
    <property type="match status" value="1"/>
</dbReference>
<evidence type="ECO:0000313" key="4">
    <source>
        <dbReference type="EMBL" id="KAK4229666.1"/>
    </source>
</evidence>
<dbReference type="Proteomes" id="UP001301958">
    <property type="component" value="Unassembled WGS sequence"/>
</dbReference>
<dbReference type="CDD" id="cd06257">
    <property type="entry name" value="DnaJ"/>
    <property type="match status" value="1"/>
</dbReference>
<feature type="compositionally biased region" description="Basic and acidic residues" evidence="1">
    <location>
        <begin position="287"/>
        <end position="301"/>
    </location>
</feature>
<sequence length="301" mass="33470">MPLRYNSVGGATALHQLFKLPNSNPIIARQHQHPHIRFFTTSPRLLSDDASSTDQDHYETLEVRPTATPAEIKKSYFRLSKLHHPDTSSSKSSREKFHLISESYAVLSNPSRRSAYDRSRPRHYHHSHSSVNPAGGRPPSGLSRRRSPFQGPPPSFYRSGGYGSHASKRRHAHESSTAQEGSPDGTFTGSQHTFYSREKPGMGFGEGFQETFRARGMPHFDSVAHERTHRNHEQRRAQRQQERMGLNPDMLVNNSTGWITSFIVVSGCLLAAIAGGVLLGGIGGGGKNERERRAQGGGDRR</sequence>
<reference evidence="4" key="2">
    <citation type="submission" date="2023-05" db="EMBL/GenBank/DDBJ databases">
        <authorList>
            <consortium name="Lawrence Berkeley National Laboratory"/>
            <person name="Steindorff A."/>
            <person name="Hensen N."/>
            <person name="Bonometti L."/>
            <person name="Westerberg I."/>
            <person name="Brannstrom I.O."/>
            <person name="Guillou S."/>
            <person name="Cros-Aarteil S."/>
            <person name="Calhoun S."/>
            <person name="Haridas S."/>
            <person name="Kuo A."/>
            <person name="Mondo S."/>
            <person name="Pangilinan J."/>
            <person name="Riley R."/>
            <person name="Labutti K."/>
            <person name="Andreopoulos B."/>
            <person name="Lipzen A."/>
            <person name="Chen C."/>
            <person name="Yanf M."/>
            <person name="Daum C."/>
            <person name="Ng V."/>
            <person name="Clum A."/>
            <person name="Ohm R."/>
            <person name="Martin F."/>
            <person name="Silar P."/>
            <person name="Natvig D."/>
            <person name="Lalanne C."/>
            <person name="Gautier V."/>
            <person name="Ament-Velasquez S.L."/>
            <person name="Kruys A."/>
            <person name="Hutchinson M.I."/>
            <person name="Powell A.J."/>
            <person name="Barry K."/>
            <person name="Miller A.N."/>
            <person name="Grigoriev I.V."/>
            <person name="Debuchy R."/>
            <person name="Gladieux P."/>
            <person name="Thoren M.H."/>
            <person name="Johannesson H."/>
        </authorList>
    </citation>
    <scope>NUCLEOTIDE SEQUENCE</scope>
    <source>
        <strain evidence="4">CBS 990.96</strain>
    </source>
</reference>
<reference evidence="4" key="1">
    <citation type="journal article" date="2023" name="Mol. Phylogenet. Evol.">
        <title>Genome-scale phylogeny and comparative genomics of the fungal order Sordariales.</title>
        <authorList>
            <person name="Hensen N."/>
            <person name="Bonometti L."/>
            <person name="Westerberg I."/>
            <person name="Brannstrom I.O."/>
            <person name="Guillou S."/>
            <person name="Cros-Aarteil S."/>
            <person name="Calhoun S."/>
            <person name="Haridas S."/>
            <person name="Kuo A."/>
            <person name="Mondo S."/>
            <person name="Pangilinan J."/>
            <person name="Riley R."/>
            <person name="LaButti K."/>
            <person name="Andreopoulos B."/>
            <person name="Lipzen A."/>
            <person name="Chen C."/>
            <person name="Yan M."/>
            <person name="Daum C."/>
            <person name="Ng V."/>
            <person name="Clum A."/>
            <person name="Steindorff A."/>
            <person name="Ohm R.A."/>
            <person name="Martin F."/>
            <person name="Silar P."/>
            <person name="Natvig D.O."/>
            <person name="Lalanne C."/>
            <person name="Gautier V."/>
            <person name="Ament-Velasquez S.L."/>
            <person name="Kruys A."/>
            <person name="Hutchinson M.I."/>
            <person name="Powell A.J."/>
            <person name="Barry K."/>
            <person name="Miller A.N."/>
            <person name="Grigoriev I.V."/>
            <person name="Debuchy R."/>
            <person name="Gladieux P."/>
            <person name="Hiltunen Thoren M."/>
            <person name="Johannesson H."/>
        </authorList>
    </citation>
    <scope>NUCLEOTIDE SEQUENCE</scope>
    <source>
        <strain evidence="4">CBS 990.96</strain>
    </source>
</reference>
<dbReference type="PROSITE" id="PS00636">
    <property type="entry name" value="DNAJ_1"/>
    <property type="match status" value="1"/>
</dbReference>
<feature type="compositionally biased region" description="Polar residues" evidence="1">
    <location>
        <begin position="175"/>
        <end position="194"/>
    </location>
</feature>
<dbReference type="InterPro" id="IPR018253">
    <property type="entry name" value="DnaJ_domain_CS"/>
</dbReference>
<comment type="caution">
    <text evidence="4">The sequence shown here is derived from an EMBL/GenBank/DDBJ whole genome shotgun (WGS) entry which is preliminary data.</text>
</comment>
<evidence type="ECO:0000259" key="3">
    <source>
        <dbReference type="PROSITE" id="PS50076"/>
    </source>
</evidence>
<evidence type="ECO:0000256" key="1">
    <source>
        <dbReference type="SAM" id="MobiDB-lite"/>
    </source>
</evidence>
<gene>
    <name evidence="4" type="ORF">QBC38DRAFT_99398</name>
</gene>
<name>A0AAN7GYI5_9PEZI</name>
<dbReference type="AlphaFoldDB" id="A0AAN7GYI5"/>
<keyword evidence="2" id="KW-1133">Transmembrane helix</keyword>
<dbReference type="PANTHER" id="PTHR44873">
    <property type="entry name" value="DNAJ HOMOLOG SUBFAMILY C MEMBER 30, MITOCHONDRIAL"/>
    <property type="match status" value="1"/>
</dbReference>
<keyword evidence="5" id="KW-1185">Reference proteome</keyword>
<feature type="transmembrane region" description="Helical" evidence="2">
    <location>
        <begin position="258"/>
        <end position="283"/>
    </location>
</feature>
<dbReference type="Gene3D" id="1.10.287.110">
    <property type="entry name" value="DnaJ domain"/>
    <property type="match status" value="1"/>
</dbReference>
<dbReference type="InterPro" id="IPR053025">
    <property type="entry name" value="Mito_ATP_Synthase-Asso"/>
</dbReference>
<dbReference type="SUPFAM" id="SSF46565">
    <property type="entry name" value="Chaperone J-domain"/>
    <property type="match status" value="1"/>
</dbReference>
<evidence type="ECO:0000313" key="5">
    <source>
        <dbReference type="Proteomes" id="UP001301958"/>
    </source>
</evidence>
<dbReference type="PANTHER" id="PTHR44873:SF1">
    <property type="entry name" value="DNAJ HOMOLOG SUBFAMILY C MEMBER 30, MITOCHONDRIAL"/>
    <property type="match status" value="1"/>
</dbReference>
<dbReference type="EMBL" id="MU865306">
    <property type="protein sequence ID" value="KAK4229666.1"/>
    <property type="molecule type" value="Genomic_DNA"/>
</dbReference>
<dbReference type="PRINTS" id="PR00625">
    <property type="entry name" value="JDOMAIN"/>
</dbReference>
<feature type="region of interest" description="Disordered" evidence="1">
    <location>
        <begin position="282"/>
        <end position="301"/>
    </location>
</feature>
<proteinExistence type="predicted"/>
<accession>A0AAN7GYI5</accession>
<feature type="domain" description="J" evidence="3">
    <location>
        <begin position="56"/>
        <end position="120"/>
    </location>
</feature>
<dbReference type="InterPro" id="IPR001623">
    <property type="entry name" value="DnaJ_domain"/>
</dbReference>
<feature type="region of interest" description="Disordered" evidence="1">
    <location>
        <begin position="108"/>
        <end position="207"/>
    </location>
</feature>
<dbReference type="InterPro" id="IPR036869">
    <property type="entry name" value="J_dom_sf"/>
</dbReference>
<evidence type="ECO:0000256" key="2">
    <source>
        <dbReference type="SAM" id="Phobius"/>
    </source>
</evidence>